<name>A0AAW8TKN8_9ENTE</name>
<dbReference type="AlphaFoldDB" id="A0AAW8TKN8"/>
<proteinExistence type="predicted"/>
<evidence type="ECO:0000313" key="3">
    <source>
        <dbReference type="Proteomes" id="UP001245561"/>
    </source>
</evidence>
<evidence type="ECO:0000313" key="2">
    <source>
        <dbReference type="EMBL" id="MDT2636640.1"/>
    </source>
</evidence>
<feature type="domain" description="Transposase zinc-binding" evidence="1">
    <location>
        <begin position="2"/>
        <end position="50"/>
    </location>
</feature>
<accession>A0AAW8TKN8</accession>
<protein>
    <submittedName>
        <fullName evidence="2">Transposase zinc-binding domain-containing protein</fullName>
    </submittedName>
</protein>
<gene>
    <name evidence="2" type="ORF">P7D36_03840</name>
</gene>
<comment type="caution">
    <text evidence="2">The sequence shown here is derived from an EMBL/GenBank/DDBJ whole genome shotgun (WGS) entry which is preliminary data.</text>
</comment>
<evidence type="ECO:0000259" key="1">
    <source>
        <dbReference type="Pfam" id="PF14319"/>
    </source>
</evidence>
<dbReference type="Pfam" id="PF14319">
    <property type="entry name" value="Zn_Tnp_IS91"/>
    <property type="match status" value="1"/>
</dbReference>
<dbReference type="EMBL" id="JARPYT010000004">
    <property type="protein sequence ID" value="MDT2636640.1"/>
    <property type="molecule type" value="Genomic_DNA"/>
</dbReference>
<dbReference type="InterPro" id="IPR026889">
    <property type="entry name" value="Zn_Tnp"/>
</dbReference>
<organism evidence="2 3">
    <name type="scientific">Enterococcus dongliensis</name>
    <dbReference type="NCBI Taxonomy" id="2559925"/>
    <lineage>
        <taxon>Bacteria</taxon>
        <taxon>Bacillati</taxon>
        <taxon>Bacillota</taxon>
        <taxon>Bacilli</taxon>
        <taxon>Lactobacillales</taxon>
        <taxon>Enterococcaceae</taxon>
        <taxon>Enterococcus</taxon>
    </lineage>
</organism>
<sequence>MKKEVKKFRDCGGLRKRYRLLVCEVCHNEKLIPLRCKGKFYPSCPMGESQK</sequence>
<dbReference type="Proteomes" id="UP001245561">
    <property type="component" value="Unassembled WGS sequence"/>
</dbReference>
<reference evidence="2" key="1">
    <citation type="submission" date="2023-03" db="EMBL/GenBank/DDBJ databases">
        <authorList>
            <person name="Shen W."/>
            <person name="Cai J."/>
        </authorList>
    </citation>
    <scope>NUCLEOTIDE SEQUENCE</scope>
    <source>
        <strain evidence="2">P55-2</strain>
    </source>
</reference>